<dbReference type="Pfam" id="PF02599">
    <property type="entry name" value="CsrA"/>
    <property type="match status" value="1"/>
</dbReference>
<proteinExistence type="predicted"/>
<dbReference type="AlphaFoldDB" id="A0A934JZ97"/>
<name>A0A934JZ97_9GAMM</name>
<keyword evidence="3" id="KW-1185">Reference proteome</keyword>
<dbReference type="RefSeq" id="WP_199470249.1">
    <property type="nucleotide sequence ID" value="NZ_JAEMNX010000034.1"/>
</dbReference>
<protein>
    <submittedName>
        <fullName evidence="2">Carbon storage regulator</fullName>
    </submittedName>
</protein>
<dbReference type="GO" id="GO:0006402">
    <property type="term" value="P:mRNA catabolic process"/>
    <property type="evidence" value="ECO:0007669"/>
    <property type="project" value="InterPro"/>
</dbReference>
<evidence type="ECO:0000313" key="2">
    <source>
        <dbReference type="EMBL" id="MBJ7539854.1"/>
    </source>
</evidence>
<dbReference type="InterPro" id="IPR036107">
    <property type="entry name" value="CsrA_sf"/>
</dbReference>
<dbReference type="SUPFAM" id="SSF117130">
    <property type="entry name" value="CsrA-like"/>
    <property type="match status" value="1"/>
</dbReference>
<accession>A0A934JZ97</accession>
<keyword evidence="1" id="KW-0010">Activator</keyword>
<reference evidence="2" key="1">
    <citation type="submission" date="2020-12" db="EMBL/GenBank/DDBJ databases">
        <title>Marinomonas arctica sp. nov., a psychrotolerant bacterium isolated from the Arctic.</title>
        <authorList>
            <person name="Zhang Y."/>
        </authorList>
    </citation>
    <scope>NUCLEOTIDE SEQUENCE</scope>
    <source>
        <strain evidence="2">C1424</strain>
    </source>
</reference>
<comment type="caution">
    <text evidence="2">The sequence shown here is derived from an EMBL/GenBank/DDBJ whole genome shotgun (WGS) entry which is preliminary data.</text>
</comment>
<dbReference type="GO" id="GO:0003723">
    <property type="term" value="F:RNA binding"/>
    <property type="evidence" value="ECO:0007669"/>
    <property type="project" value="InterPro"/>
</dbReference>
<evidence type="ECO:0000313" key="3">
    <source>
        <dbReference type="Proteomes" id="UP000628710"/>
    </source>
</evidence>
<gene>
    <name evidence="2" type="ORF">I8J31_19460</name>
</gene>
<dbReference type="Proteomes" id="UP000628710">
    <property type="component" value="Unassembled WGS sequence"/>
</dbReference>
<evidence type="ECO:0000256" key="1">
    <source>
        <dbReference type="ARBA" id="ARBA00023159"/>
    </source>
</evidence>
<sequence>MEDQKNTGYLVLSRRQNEGLTITIPASSEDTVIHTKVSSIRGKQARLAIQAPSGVTVVRDEIKEQVA</sequence>
<dbReference type="GO" id="GO:0006109">
    <property type="term" value="P:regulation of carbohydrate metabolic process"/>
    <property type="evidence" value="ECO:0007669"/>
    <property type="project" value="InterPro"/>
</dbReference>
<dbReference type="InterPro" id="IPR003751">
    <property type="entry name" value="CsrA"/>
</dbReference>
<organism evidence="2 3">
    <name type="scientific">Marinomonas transparens</name>
    <dbReference type="NCBI Taxonomy" id="2795388"/>
    <lineage>
        <taxon>Bacteria</taxon>
        <taxon>Pseudomonadati</taxon>
        <taxon>Pseudomonadota</taxon>
        <taxon>Gammaproteobacteria</taxon>
        <taxon>Oceanospirillales</taxon>
        <taxon>Oceanospirillaceae</taxon>
        <taxon>Marinomonas</taxon>
    </lineage>
</organism>
<dbReference type="Gene3D" id="2.60.40.4380">
    <property type="entry name" value="Translational regulator CsrA"/>
    <property type="match status" value="1"/>
</dbReference>
<dbReference type="EMBL" id="JAEMNX010000034">
    <property type="protein sequence ID" value="MBJ7539854.1"/>
    <property type="molecule type" value="Genomic_DNA"/>
</dbReference>